<dbReference type="Proteomes" id="UP000198860">
    <property type="component" value="Unassembled WGS sequence"/>
</dbReference>
<sequence>MMNLDELWQRTDDWLYEDRIWNHHSSNNYFIWFHVFEDEINHRGQTRMIKKMLSKV</sequence>
<accession>A0A1H0FX21</accession>
<evidence type="ECO:0000313" key="1">
    <source>
        <dbReference type="EMBL" id="SDN99216.1"/>
    </source>
</evidence>
<evidence type="ECO:0000313" key="2">
    <source>
        <dbReference type="Proteomes" id="UP000198860"/>
    </source>
</evidence>
<dbReference type="Gene3D" id="1.20.120.450">
    <property type="entry name" value="dinb family like domain"/>
    <property type="match status" value="1"/>
</dbReference>
<dbReference type="AlphaFoldDB" id="A0A1H0FX21"/>
<dbReference type="InterPro" id="IPR034660">
    <property type="entry name" value="DinB/YfiT-like"/>
</dbReference>
<dbReference type="SUPFAM" id="SSF109854">
    <property type="entry name" value="DinB/YfiT-like putative metalloenzymes"/>
    <property type="match status" value="1"/>
</dbReference>
<protein>
    <recommendedName>
        <fullName evidence="3">DinB family protein</fullName>
    </recommendedName>
</protein>
<gene>
    <name evidence="1" type="ORF">SAMN05421677_102147</name>
</gene>
<organism evidence="1 2">
    <name type="scientific">Halobacillus aidingensis</name>
    <dbReference type="NCBI Taxonomy" id="240303"/>
    <lineage>
        <taxon>Bacteria</taxon>
        <taxon>Bacillati</taxon>
        <taxon>Bacillota</taxon>
        <taxon>Bacilli</taxon>
        <taxon>Bacillales</taxon>
        <taxon>Bacillaceae</taxon>
        <taxon>Halobacillus</taxon>
    </lineage>
</organism>
<dbReference type="EMBL" id="FNIZ01000002">
    <property type="protein sequence ID" value="SDN99216.1"/>
    <property type="molecule type" value="Genomic_DNA"/>
</dbReference>
<keyword evidence="2" id="KW-1185">Reference proteome</keyword>
<proteinExistence type="predicted"/>
<evidence type="ECO:0008006" key="3">
    <source>
        <dbReference type="Google" id="ProtNLM"/>
    </source>
</evidence>
<reference evidence="2" key="1">
    <citation type="submission" date="2016-10" db="EMBL/GenBank/DDBJ databases">
        <authorList>
            <person name="Varghese N."/>
            <person name="Submissions S."/>
        </authorList>
    </citation>
    <scope>NUCLEOTIDE SEQUENCE [LARGE SCALE GENOMIC DNA]</scope>
    <source>
        <strain evidence="2">CGMCC 1.3703</strain>
    </source>
</reference>
<dbReference type="STRING" id="240303.SAMN05421677_102147"/>
<name>A0A1H0FX21_HALAD</name>